<dbReference type="PROSITE" id="PS51323">
    <property type="entry name" value="IGFBP_N_2"/>
    <property type="match status" value="1"/>
</dbReference>
<evidence type="ECO:0000259" key="9">
    <source>
        <dbReference type="PROSITE" id="PS50184"/>
    </source>
</evidence>
<dbReference type="GO" id="GO:0008201">
    <property type="term" value="F:heparin binding"/>
    <property type="evidence" value="ECO:0007669"/>
    <property type="project" value="TreeGrafter"/>
</dbReference>
<organism evidence="11 12">
    <name type="scientific">Merluccius polli</name>
    <name type="common">Benguela hake</name>
    <name type="synonym">Merluccius cadenati</name>
    <dbReference type="NCBI Taxonomy" id="89951"/>
    <lineage>
        <taxon>Eukaryota</taxon>
        <taxon>Metazoa</taxon>
        <taxon>Chordata</taxon>
        <taxon>Craniata</taxon>
        <taxon>Vertebrata</taxon>
        <taxon>Euteleostomi</taxon>
        <taxon>Actinopterygii</taxon>
        <taxon>Neopterygii</taxon>
        <taxon>Teleostei</taxon>
        <taxon>Neoteleostei</taxon>
        <taxon>Acanthomorphata</taxon>
        <taxon>Zeiogadaria</taxon>
        <taxon>Gadariae</taxon>
        <taxon>Gadiformes</taxon>
        <taxon>Gadoidei</taxon>
        <taxon>Merlucciidae</taxon>
        <taxon>Merluccius</taxon>
    </lineage>
</organism>
<evidence type="ECO:0000259" key="10">
    <source>
        <dbReference type="PROSITE" id="PS51323"/>
    </source>
</evidence>
<dbReference type="PROSITE" id="PS50092">
    <property type="entry name" value="TSP1"/>
    <property type="match status" value="1"/>
</dbReference>
<dbReference type="EMBL" id="JAOPHQ010005161">
    <property type="protein sequence ID" value="KAK0136411.1"/>
    <property type="molecule type" value="Genomic_DNA"/>
</dbReference>
<comment type="subcellular location">
    <subcellularLocation>
        <location evidence="1">Secreted</location>
    </subcellularLocation>
</comment>
<dbReference type="Gene3D" id="2.10.70.10">
    <property type="entry name" value="Complement Module, domain 1"/>
    <property type="match status" value="1"/>
</dbReference>
<feature type="domain" description="VWFC" evidence="9">
    <location>
        <begin position="349"/>
        <end position="413"/>
    </location>
</feature>
<dbReference type="InterPro" id="IPR006207">
    <property type="entry name" value="Cys_knot_C"/>
</dbReference>
<evidence type="ECO:0000259" key="8">
    <source>
        <dbReference type="PROSITE" id="PS01225"/>
    </source>
</evidence>
<accession>A0AA47NS61</accession>
<evidence type="ECO:0000313" key="11">
    <source>
        <dbReference type="EMBL" id="KAK0136411.1"/>
    </source>
</evidence>
<dbReference type="InterPro" id="IPR000884">
    <property type="entry name" value="TSP1_rpt"/>
</dbReference>
<evidence type="ECO:0000256" key="2">
    <source>
        <dbReference type="ARBA" id="ARBA00008125"/>
    </source>
</evidence>
<dbReference type="GO" id="GO:0005615">
    <property type="term" value="C:extracellular space"/>
    <property type="evidence" value="ECO:0007669"/>
    <property type="project" value="TreeGrafter"/>
</dbReference>
<evidence type="ECO:0000313" key="12">
    <source>
        <dbReference type="Proteomes" id="UP001174136"/>
    </source>
</evidence>
<feature type="compositionally biased region" description="Pro residues" evidence="7">
    <location>
        <begin position="143"/>
        <end position="155"/>
    </location>
</feature>
<dbReference type="Pfam" id="PF00093">
    <property type="entry name" value="VWC"/>
    <property type="match status" value="1"/>
</dbReference>
<dbReference type="InterPro" id="IPR001007">
    <property type="entry name" value="VWF_dom"/>
</dbReference>
<dbReference type="GO" id="GO:0007155">
    <property type="term" value="P:cell adhesion"/>
    <property type="evidence" value="ECO:0007669"/>
    <property type="project" value="TreeGrafter"/>
</dbReference>
<dbReference type="SUPFAM" id="SSF57184">
    <property type="entry name" value="Growth factor receptor domain"/>
    <property type="match status" value="1"/>
</dbReference>
<dbReference type="SMART" id="SM00041">
    <property type="entry name" value="CT"/>
    <property type="match status" value="1"/>
</dbReference>
<evidence type="ECO:0000256" key="3">
    <source>
        <dbReference type="ARBA" id="ARBA00022525"/>
    </source>
</evidence>
<dbReference type="InterPro" id="IPR050941">
    <property type="entry name" value="CCN"/>
</dbReference>
<dbReference type="SMART" id="SM00214">
    <property type="entry name" value="VWC"/>
    <property type="match status" value="1"/>
</dbReference>
<dbReference type="SMART" id="SM00209">
    <property type="entry name" value="TSP1"/>
    <property type="match status" value="1"/>
</dbReference>
<evidence type="ECO:0000256" key="7">
    <source>
        <dbReference type="SAM" id="MobiDB-lite"/>
    </source>
</evidence>
<keyword evidence="12" id="KW-1185">Reference proteome</keyword>
<protein>
    <submittedName>
        <fullName evidence="11">Protein CYR61</fullName>
    </submittedName>
</protein>
<keyword evidence="3" id="KW-0964">Secreted</keyword>
<dbReference type="PROSITE" id="PS50184">
    <property type="entry name" value="VWFC_2"/>
    <property type="match status" value="1"/>
</dbReference>
<comment type="caution">
    <text evidence="6">Lacks conserved residue(s) required for the propagation of feature annotation.</text>
</comment>
<feature type="domain" description="IGFBP N-terminal" evidence="10">
    <location>
        <begin position="272"/>
        <end position="345"/>
    </location>
</feature>
<evidence type="ECO:0000256" key="5">
    <source>
        <dbReference type="ARBA" id="ARBA00023157"/>
    </source>
</evidence>
<evidence type="ECO:0000256" key="6">
    <source>
        <dbReference type="PROSITE-ProRule" id="PRU00039"/>
    </source>
</evidence>
<dbReference type="SUPFAM" id="SSF57603">
    <property type="entry name" value="FnI-like domain"/>
    <property type="match status" value="1"/>
</dbReference>
<keyword evidence="5" id="KW-1015">Disulfide bond</keyword>
<dbReference type="PROSITE" id="PS01185">
    <property type="entry name" value="CTCK_1"/>
    <property type="match status" value="1"/>
</dbReference>
<name>A0AA47NS61_MERPO</name>
<dbReference type="Pfam" id="PF00219">
    <property type="entry name" value="IGFBP"/>
    <property type="match status" value="1"/>
</dbReference>
<dbReference type="SUPFAM" id="SSF82895">
    <property type="entry name" value="TSP-1 type 1 repeat"/>
    <property type="match status" value="1"/>
</dbReference>
<dbReference type="GO" id="GO:0045597">
    <property type="term" value="P:positive regulation of cell differentiation"/>
    <property type="evidence" value="ECO:0007669"/>
    <property type="project" value="TreeGrafter"/>
</dbReference>
<dbReference type="GO" id="GO:0007165">
    <property type="term" value="P:signal transduction"/>
    <property type="evidence" value="ECO:0007669"/>
    <property type="project" value="InterPro"/>
</dbReference>
<feature type="region of interest" description="Disordered" evidence="7">
    <location>
        <begin position="139"/>
        <end position="170"/>
    </location>
</feature>
<dbReference type="GO" id="GO:0005178">
    <property type="term" value="F:integrin binding"/>
    <property type="evidence" value="ECO:0007669"/>
    <property type="project" value="TreeGrafter"/>
</dbReference>
<dbReference type="Pfam" id="PF00007">
    <property type="entry name" value="Cys_knot"/>
    <property type="match status" value="1"/>
</dbReference>
<dbReference type="GO" id="GO:0030335">
    <property type="term" value="P:positive regulation of cell migration"/>
    <property type="evidence" value="ECO:0007669"/>
    <property type="project" value="TreeGrafter"/>
</dbReference>
<dbReference type="PROSITE" id="PS01208">
    <property type="entry name" value="VWFC_1"/>
    <property type="match status" value="1"/>
</dbReference>
<evidence type="ECO:0000256" key="1">
    <source>
        <dbReference type="ARBA" id="ARBA00004613"/>
    </source>
</evidence>
<feature type="region of interest" description="Disordered" evidence="7">
    <location>
        <begin position="422"/>
        <end position="459"/>
    </location>
</feature>
<dbReference type="SMART" id="SM00121">
    <property type="entry name" value="IB"/>
    <property type="match status" value="1"/>
</dbReference>
<dbReference type="PANTHER" id="PTHR11348">
    <property type="entry name" value="CONNECTIVE TISSUE GROWTH FACTOR-RELATED"/>
    <property type="match status" value="1"/>
</dbReference>
<dbReference type="PROSITE" id="PS01225">
    <property type="entry name" value="CTCK_2"/>
    <property type="match status" value="1"/>
</dbReference>
<comment type="caution">
    <text evidence="11">The sequence shown here is derived from an EMBL/GenBank/DDBJ whole genome shotgun (WGS) entry which is preliminary data.</text>
</comment>
<dbReference type="InterPro" id="IPR009030">
    <property type="entry name" value="Growth_fac_rcpt_cys_sf"/>
</dbReference>
<proteinExistence type="inferred from homology"/>
<comment type="similarity">
    <text evidence="2">Belongs to the CCN family.</text>
</comment>
<feature type="domain" description="CTCK" evidence="8">
    <location>
        <begin position="540"/>
        <end position="615"/>
    </location>
</feature>
<dbReference type="Pfam" id="PF19035">
    <property type="entry name" value="TSP1_CCN"/>
    <property type="match status" value="1"/>
</dbReference>
<dbReference type="PANTHER" id="PTHR11348:SF33">
    <property type="entry name" value="CELLULAR COMMUNICATION NETWORK FACTOR 1, LIKE 1 PRECURSOR-RELATED"/>
    <property type="match status" value="1"/>
</dbReference>
<sequence>MPLCKALAASSCYSPSLLPAGPRRVVTPTNRYCAKENLPKTQWENPMGCAKLQGFRVLQGGRGNKELRINMGSVFGKVKRWVVGRGGVGSPPGPAVPPPGRQCLVFPWPGRTHPAFVGQECVESTLLVLLLPDTLLSDALRPPRTPPSHPLPPPTHLQTPTLNPVRRPRQRDGAHHDYQLCLYHSCDPPASMAHYLHCINHFITRPLAQEKETGYPEDNSVSSPLVNSGELSTGVGKGAVGLSSRAMMCPLSGLRRVLSVLLLVSGAAVVMAKRSCPAECSCPPTPPTCPPGVSRVADACGCCKVCAAQFNQECNDDWPCDHIKGLHCHLGAAGARALRGLCRAEAQGLPCEFNGRVYQHGEDFRPSCTHQCSCMSGVVGCMPFCPHLGPAPSCSRPRLVTAPGGCCEEWVCQDDNSIPEEEAGLAARSDPPDLPRSPPNHISPWLLPPPPRNHQQSSTQLSFKEVLALPRDEVLLGAAVDTCFPQITDWTDCSTTCGMGVSSRMTNNNHGCRVVRETRLCEIRSCDAQPPPAGKRGRRCQRTVRPPDAVSLTFAGCSTAQRYRPRYCGACPTGRCCMPSLSRTVRMRFHCPDGETLSRDVMWIQRCRCQRKSCPVGPHPWGPSVSLHNDIHTFQV</sequence>
<dbReference type="InterPro" id="IPR000867">
    <property type="entry name" value="IGFBP-like"/>
</dbReference>
<dbReference type="Gene3D" id="2.20.100.10">
    <property type="entry name" value="Thrombospondin type-1 (TSP1) repeat"/>
    <property type="match status" value="1"/>
</dbReference>
<dbReference type="InterPro" id="IPR006208">
    <property type="entry name" value="Glyco_hormone_CN"/>
</dbReference>
<reference evidence="11" key="1">
    <citation type="journal article" date="2023" name="Front. Mar. Sci.">
        <title>A new Merluccius polli reference genome to investigate the effects of global change in West African waters.</title>
        <authorList>
            <person name="Mateo J.L."/>
            <person name="Blanco-Fernandez C."/>
            <person name="Garcia-Vazquez E."/>
            <person name="Machado-Schiaffino G."/>
        </authorList>
    </citation>
    <scope>NUCLEOTIDE SEQUENCE</scope>
    <source>
        <strain evidence="11">C29</strain>
        <tissue evidence="11">Fin</tissue>
    </source>
</reference>
<dbReference type="InterPro" id="IPR036383">
    <property type="entry name" value="TSP1_rpt_sf"/>
</dbReference>
<keyword evidence="4" id="KW-0732">Signal</keyword>
<evidence type="ECO:0000256" key="4">
    <source>
        <dbReference type="ARBA" id="ARBA00022729"/>
    </source>
</evidence>
<dbReference type="AlphaFoldDB" id="A0AA47NS61"/>
<dbReference type="GO" id="GO:0031012">
    <property type="term" value="C:extracellular matrix"/>
    <property type="evidence" value="ECO:0007669"/>
    <property type="project" value="TreeGrafter"/>
</dbReference>
<dbReference type="Proteomes" id="UP001174136">
    <property type="component" value="Unassembled WGS sequence"/>
</dbReference>
<dbReference type="InterPro" id="IPR043973">
    <property type="entry name" value="TSP1_CCN"/>
</dbReference>
<gene>
    <name evidence="11" type="primary">CYR61_3</name>
    <name evidence="11" type="ORF">N1851_027683</name>
</gene>